<dbReference type="EMBL" id="CM047747">
    <property type="protein sequence ID" value="KAJ0018153.1"/>
    <property type="molecule type" value="Genomic_DNA"/>
</dbReference>
<comment type="caution">
    <text evidence="1">The sequence shown here is derived from an EMBL/GenBank/DDBJ whole genome shotgun (WGS) entry which is preliminary data.</text>
</comment>
<evidence type="ECO:0000313" key="1">
    <source>
        <dbReference type="EMBL" id="KAJ0018153.1"/>
    </source>
</evidence>
<reference evidence="2" key="1">
    <citation type="journal article" date="2023" name="G3 (Bethesda)">
        <title>Genome assembly and association tests identify interacting loci associated with vigor, precocity, and sex in interspecific pistachio rootstocks.</title>
        <authorList>
            <person name="Palmer W."/>
            <person name="Jacygrad E."/>
            <person name="Sagayaradj S."/>
            <person name="Cavanaugh K."/>
            <person name="Han R."/>
            <person name="Bertier L."/>
            <person name="Beede B."/>
            <person name="Kafkas S."/>
            <person name="Golino D."/>
            <person name="Preece J."/>
            <person name="Michelmore R."/>
        </authorList>
    </citation>
    <scope>NUCLEOTIDE SEQUENCE [LARGE SCALE GENOMIC DNA]</scope>
</reference>
<protein>
    <submittedName>
        <fullName evidence="1">Uncharacterized protein</fullName>
    </submittedName>
</protein>
<gene>
    <name evidence="1" type="ORF">Pint_10776</name>
</gene>
<accession>A0ACC0XIC2</accession>
<keyword evidence="2" id="KW-1185">Reference proteome</keyword>
<dbReference type="Proteomes" id="UP001163603">
    <property type="component" value="Chromosome 12"/>
</dbReference>
<name>A0ACC0XIC2_9ROSI</name>
<organism evidence="1 2">
    <name type="scientific">Pistacia integerrima</name>
    <dbReference type="NCBI Taxonomy" id="434235"/>
    <lineage>
        <taxon>Eukaryota</taxon>
        <taxon>Viridiplantae</taxon>
        <taxon>Streptophyta</taxon>
        <taxon>Embryophyta</taxon>
        <taxon>Tracheophyta</taxon>
        <taxon>Spermatophyta</taxon>
        <taxon>Magnoliopsida</taxon>
        <taxon>eudicotyledons</taxon>
        <taxon>Gunneridae</taxon>
        <taxon>Pentapetalae</taxon>
        <taxon>rosids</taxon>
        <taxon>malvids</taxon>
        <taxon>Sapindales</taxon>
        <taxon>Anacardiaceae</taxon>
        <taxon>Pistacia</taxon>
    </lineage>
</organism>
<evidence type="ECO:0000313" key="2">
    <source>
        <dbReference type="Proteomes" id="UP001163603"/>
    </source>
</evidence>
<sequence>MGKAGTGAILRDSSCRVLMAASALEKATAEPEQVELLAILRGLQFCASMGIVKIQVKSDCFLAIDALLQDNMDSSKFGEGEEKAWTLGIQRQDAQFD</sequence>
<proteinExistence type="predicted"/>